<accession>A0A6M2DY34</accession>
<name>A0A6M2DY34_XENCH</name>
<sequence>MDAITLLVICIFVLYKTVRFIEFILFAYGQSWLNNNTARFKIKVTIYEDRRSHLLKVITISSLECTDFLFSVVYC</sequence>
<organism evidence="1">
    <name type="scientific">Xenopsylla cheopis</name>
    <name type="common">Oriental rat flea</name>
    <name type="synonym">Pulex cheopis</name>
    <dbReference type="NCBI Taxonomy" id="163159"/>
    <lineage>
        <taxon>Eukaryota</taxon>
        <taxon>Metazoa</taxon>
        <taxon>Ecdysozoa</taxon>
        <taxon>Arthropoda</taxon>
        <taxon>Hexapoda</taxon>
        <taxon>Insecta</taxon>
        <taxon>Pterygota</taxon>
        <taxon>Neoptera</taxon>
        <taxon>Endopterygota</taxon>
        <taxon>Siphonaptera</taxon>
        <taxon>Pulicidae</taxon>
        <taxon>Xenopsyllinae</taxon>
        <taxon>Xenopsylla</taxon>
    </lineage>
</organism>
<evidence type="ECO:0000313" key="1">
    <source>
        <dbReference type="EMBL" id="NOV50590.1"/>
    </source>
</evidence>
<reference evidence="1" key="1">
    <citation type="submission" date="2020-03" db="EMBL/GenBank/DDBJ databases">
        <title>Transcriptomic Profiling of the Digestive Tract of the Rat Flea, Xenopsylla cheopis, Following Blood Feeding and Infection with Yersinia pestis.</title>
        <authorList>
            <person name="Bland D.M."/>
            <person name="Martens C.A."/>
            <person name="Virtaneva K."/>
            <person name="Kanakabandi K."/>
            <person name="Long D."/>
            <person name="Rosenke R."/>
            <person name="Saturday G.A."/>
            <person name="Hoyt F.H."/>
            <person name="Bruno D.P."/>
            <person name="Ribeiro J.M.C."/>
            <person name="Hinnebusch J."/>
        </authorList>
    </citation>
    <scope>NUCLEOTIDE SEQUENCE</scope>
</reference>
<dbReference type="EMBL" id="GIIL01006864">
    <property type="protein sequence ID" value="NOV50590.1"/>
    <property type="molecule type" value="Transcribed_RNA"/>
</dbReference>
<proteinExistence type="predicted"/>
<protein>
    <submittedName>
        <fullName evidence="1">Putative secreted protein</fullName>
    </submittedName>
</protein>
<dbReference type="AlphaFoldDB" id="A0A6M2DY34"/>